<keyword evidence="4" id="KW-1185">Reference proteome</keyword>
<organism evidence="3 4">
    <name type="scientific">Patiria miniata</name>
    <name type="common">Bat star</name>
    <name type="synonym">Asterina miniata</name>
    <dbReference type="NCBI Taxonomy" id="46514"/>
    <lineage>
        <taxon>Eukaryota</taxon>
        <taxon>Metazoa</taxon>
        <taxon>Echinodermata</taxon>
        <taxon>Eleutherozoa</taxon>
        <taxon>Asterozoa</taxon>
        <taxon>Asteroidea</taxon>
        <taxon>Valvatacea</taxon>
        <taxon>Valvatida</taxon>
        <taxon>Asterinidae</taxon>
        <taxon>Patiria</taxon>
    </lineage>
</organism>
<feature type="region of interest" description="Disordered" evidence="1">
    <location>
        <begin position="71"/>
        <end position="106"/>
    </location>
</feature>
<feature type="region of interest" description="Disordered" evidence="1">
    <location>
        <begin position="156"/>
        <end position="192"/>
    </location>
</feature>
<sequence>MRLSVLQSTFLAAWLSLLLVLILAGRGCDTLPLAQKPRITDAAQELDSLENAVDIAQRRIEAYPSSGMVRVLDRRPSGAGGSKKPKRSWGAPLPGADRPDHDDPYATYDDSHWGKFLPVSSSSSLETKTGFSDDYDPLGGGTFISEVIDPSITHSVFGSMPSDIESSNTGPKWTDAQPSEGQDSQSVVQPSDSDVQKLDLGLVASDTDQNSLKPQQEAEDDLIREEGEADVQNDLDFKNRQEDSPMSNVLSAVLSADGGADSTHSDAEKSFPAGVSPHAAGKSPEPIEMERGETVPVQVQGGGANLDTVAVEKTAGTLRPGTSDDRIPNGITEDDVINDFLDWLLFLLDRMVERKQKISHIKNGALESV</sequence>
<dbReference type="AlphaFoldDB" id="A0A914BCD0"/>
<evidence type="ECO:0000256" key="2">
    <source>
        <dbReference type="SAM" id="SignalP"/>
    </source>
</evidence>
<dbReference type="OMA" id="QADMTED"/>
<keyword evidence="2" id="KW-0732">Signal</keyword>
<feature type="signal peptide" evidence="2">
    <location>
        <begin position="1"/>
        <end position="27"/>
    </location>
</feature>
<accession>A0A914BCD0</accession>
<evidence type="ECO:0000256" key="1">
    <source>
        <dbReference type="SAM" id="MobiDB-lite"/>
    </source>
</evidence>
<feature type="compositionally biased region" description="Polar residues" evidence="1">
    <location>
        <begin position="164"/>
        <end position="181"/>
    </location>
</feature>
<dbReference type="EnsemblMetazoa" id="XM_038217164.1">
    <property type="protein sequence ID" value="XP_038073092.1"/>
    <property type="gene ID" value="LOC119741420"/>
</dbReference>
<feature type="compositionally biased region" description="Basic and acidic residues" evidence="1">
    <location>
        <begin position="97"/>
        <end position="106"/>
    </location>
</feature>
<name>A0A914BCD0_PATMI</name>
<evidence type="ECO:0000313" key="4">
    <source>
        <dbReference type="Proteomes" id="UP000887568"/>
    </source>
</evidence>
<feature type="region of interest" description="Disordered" evidence="1">
    <location>
        <begin position="256"/>
        <end position="284"/>
    </location>
</feature>
<reference evidence="3" key="1">
    <citation type="submission" date="2022-11" db="UniProtKB">
        <authorList>
            <consortium name="EnsemblMetazoa"/>
        </authorList>
    </citation>
    <scope>IDENTIFICATION</scope>
</reference>
<dbReference type="GeneID" id="119741420"/>
<dbReference type="RefSeq" id="XP_038073092.1">
    <property type="nucleotide sequence ID" value="XM_038217164.1"/>
</dbReference>
<evidence type="ECO:0000313" key="3">
    <source>
        <dbReference type="EnsemblMetazoa" id="XP_038073092.1"/>
    </source>
</evidence>
<protein>
    <submittedName>
        <fullName evidence="3">Uncharacterized protein</fullName>
    </submittedName>
</protein>
<dbReference type="Proteomes" id="UP000887568">
    <property type="component" value="Unplaced"/>
</dbReference>
<proteinExistence type="predicted"/>
<feature type="chain" id="PRO_5036857348" evidence="2">
    <location>
        <begin position="28"/>
        <end position="369"/>
    </location>
</feature>
<dbReference type="OrthoDB" id="10599016at2759"/>
<feature type="compositionally biased region" description="Low complexity" evidence="1">
    <location>
        <begin position="182"/>
        <end position="192"/>
    </location>
</feature>